<evidence type="ECO:0000313" key="2">
    <source>
        <dbReference type="EMBL" id="SFW24064.1"/>
    </source>
</evidence>
<dbReference type="AlphaFoldDB" id="A0A1K1MLM6"/>
<sequence length="191" mass="20976">MKTGILFTAALLAAVISGCSDNNSSEVIPAETTTIVTTVVTTTAETTAAPTTEAVTEPTTVSKSLLKAPEDIALRDIDGNGQNYEFTYDGRSFSALYEPDNWHITDSYLIDDEADLVIICQALIAVNPVHSADMTGWRTAEDMAYEWKNHNQAYYLLPDSSDWKSSAKDVDLDSKDEGKSAYDLFMDKIRE</sequence>
<dbReference type="RefSeq" id="WP_072299673.1">
    <property type="nucleotide sequence ID" value="NZ_FPIP01000002.1"/>
</dbReference>
<dbReference type="Proteomes" id="UP000183461">
    <property type="component" value="Unassembled WGS sequence"/>
</dbReference>
<dbReference type="EMBL" id="FPIP01000002">
    <property type="protein sequence ID" value="SFW24064.1"/>
    <property type="molecule type" value="Genomic_DNA"/>
</dbReference>
<feature type="signal peptide" evidence="1">
    <location>
        <begin position="1"/>
        <end position="20"/>
    </location>
</feature>
<keyword evidence="1" id="KW-0732">Signal</keyword>
<protein>
    <submittedName>
        <fullName evidence="2">Uncharacterized protein</fullName>
    </submittedName>
</protein>
<organism evidence="2 3">
    <name type="scientific">Ruminococcus flavefaciens</name>
    <dbReference type="NCBI Taxonomy" id="1265"/>
    <lineage>
        <taxon>Bacteria</taxon>
        <taxon>Bacillati</taxon>
        <taxon>Bacillota</taxon>
        <taxon>Clostridia</taxon>
        <taxon>Eubacteriales</taxon>
        <taxon>Oscillospiraceae</taxon>
        <taxon>Ruminococcus</taxon>
    </lineage>
</organism>
<feature type="chain" id="PRO_5038347434" evidence="1">
    <location>
        <begin position="21"/>
        <end position="191"/>
    </location>
</feature>
<reference evidence="3" key="1">
    <citation type="submission" date="2016-11" db="EMBL/GenBank/DDBJ databases">
        <authorList>
            <person name="Varghese N."/>
            <person name="Submissions S."/>
        </authorList>
    </citation>
    <scope>NUCLEOTIDE SEQUENCE [LARGE SCALE GENOMIC DNA]</scope>
    <source>
        <strain evidence="3">YL228</strain>
    </source>
</reference>
<gene>
    <name evidence="2" type="ORF">SAMN02910280_1322</name>
</gene>
<name>A0A1K1MLM6_RUMFL</name>
<evidence type="ECO:0000256" key="1">
    <source>
        <dbReference type="SAM" id="SignalP"/>
    </source>
</evidence>
<evidence type="ECO:0000313" key="3">
    <source>
        <dbReference type="Proteomes" id="UP000183461"/>
    </source>
</evidence>
<proteinExistence type="predicted"/>
<accession>A0A1K1MLM6</accession>
<dbReference type="PROSITE" id="PS51257">
    <property type="entry name" value="PROKAR_LIPOPROTEIN"/>
    <property type="match status" value="1"/>
</dbReference>